<proteinExistence type="predicted"/>
<sequence>MAYLIEILQSLQKDPCGCDLVRGCYCGTDGIEDHEGKSPCYVCGEWYPDRRESSCGGGGGGGYEGDMDSTTGGGGASQQRQGGKAWHEQGSLRHHVAEAKVKKWLDSVWKPPLTPATTPEQENVKQFGLRKSQENLRQCSDHPQYPHQHQHRQQQQHQHVRMMEPVRPWSVHDIEIEARTKSRSRNNSASSTNSMSFASSPSSSAYYYPPTATATSISSSSALPQQDLSGSAYGYASSSGSWHFNTSSPSSSSSLKPIQATPPFQRAGPLFWAPQPVPTDSRGAFSYGVENSQQGYQSRIRTMSCSDAPLPSGTTPSFITGSTSSYASMRSLTPPVLRSNSIHTSHINSSFCTNITSSNGSDRIGRSKPVRASTANSTFAIPQEILDPNYKSPTFRIKSWSPASSSLTNHTPATTASSLNPVAPRLSFMDPQQEKKKQTLDEWTATPAQSATAAAPSPHLSLSASKQEFVPKSSTMDQSNQEDGMPVLSPNAGGGQQGNTCDDLDLISASRVILIPAAVPVGTGADIEVEVKKSAPFQLNFTSSRFRAAVQAKASMDNSKSSAKAAAVTMQQIGTRRESVQKSAAFPDNDDKEEKKEVEEKEEEEEEDVLALPRHSIPAVITQDSTTKDKKMIAIPALVDVVIISEEVEMCDPENTAAGGRGTTKGTTVIISSKTTSTSSNSMHSQLSIQKSAPLSSPIATAASVRASSSSASSVASTSASASASASTSAICSPDPKSPKSPKKDIGKSNASSEVQQASNWSSLQKTMQTMSVSATAGPSSSIFSAATTPVWTQGSSMLHVDATSQSS</sequence>
<organism evidence="2 3">
    <name type="scientific">Linnemannia gamsii</name>
    <dbReference type="NCBI Taxonomy" id="64522"/>
    <lineage>
        <taxon>Eukaryota</taxon>
        <taxon>Fungi</taxon>
        <taxon>Fungi incertae sedis</taxon>
        <taxon>Mucoromycota</taxon>
        <taxon>Mortierellomycotina</taxon>
        <taxon>Mortierellomycetes</taxon>
        <taxon>Mortierellales</taxon>
        <taxon>Mortierellaceae</taxon>
        <taxon>Linnemannia</taxon>
    </lineage>
</organism>
<feature type="compositionally biased region" description="Polar residues" evidence="1">
    <location>
        <begin position="472"/>
        <end position="482"/>
    </location>
</feature>
<dbReference type="OrthoDB" id="2447345at2759"/>
<dbReference type="Proteomes" id="UP000823405">
    <property type="component" value="Unassembled WGS sequence"/>
</dbReference>
<accession>A0A9P6UGJ2</accession>
<protein>
    <submittedName>
        <fullName evidence="2">Uncharacterized protein</fullName>
    </submittedName>
</protein>
<feature type="region of interest" description="Disordered" evidence="1">
    <location>
        <begin position="54"/>
        <end position="84"/>
    </location>
</feature>
<name>A0A9P6UGJ2_9FUNG</name>
<reference evidence="2" key="1">
    <citation type="journal article" date="2020" name="Fungal Divers.">
        <title>Resolving the Mortierellaceae phylogeny through synthesis of multi-gene phylogenetics and phylogenomics.</title>
        <authorList>
            <person name="Vandepol N."/>
            <person name="Liber J."/>
            <person name="Desiro A."/>
            <person name="Na H."/>
            <person name="Kennedy M."/>
            <person name="Barry K."/>
            <person name="Grigoriev I.V."/>
            <person name="Miller A.N."/>
            <person name="O'Donnell K."/>
            <person name="Stajich J.E."/>
            <person name="Bonito G."/>
        </authorList>
    </citation>
    <scope>NUCLEOTIDE SEQUENCE</scope>
    <source>
        <strain evidence="2">NVP60</strain>
    </source>
</reference>
<gene>
    <name evidence="2" type="ORF">BGZ97_003455</name>
</gene>
<feature type="region of interest" description="Disordered" evidence="1">
    <location>
        <begin position="558"/>
        <end position="610"/>
    </location>
</feature>
<dbReference type="AlphaFoldDB" id="A0A9P6UGJ2"/>
<comment type="caution">
    <text evidence="2">The sequence shown here is derived from an EMBL/GenBank/DDBJ whole genome shotgun (WGS) entry which is preliminary data.</text>
</comment>
<evidence type="ECO:0000256" key="1">
    <source>
        <dbReference type="SAM" id="MobiDB-lite"/>
    </source>
</evidence>
<feature type="region of interest" description="Disordered" evidence="1">
    <location>
        <begin position="177"/>
        <end position="202"/>
    </location>
</feature>
<feature type="compositionally biased region" description="Low complexity" evidence="1">
    <location>
        <begin position="444"/>
        <end position="465"/>
    </location>
</feature>
<evidence type="ECO:0000313" key="3">
    <source>
        <dbReference type="Proteomes" id="UP000823405"/>
    </source>
</evidence>
<keyword evidence="3" id="KW-1185">Reference proteome</keyword>
<feature type="region of interest" description="Disordered" evidence="1">
    <location>
        <begin position="401"/>
        <end position="485"/>
    </location>
</feature>
<dbReference type="EMBL" id="JAAAIN010001812">
    <property type="protein sequence ID" value="KAG0299974.1"/>
    <property type="molecule type" value="Genomic_DNA"/>
</dbReference>
<feature type="compositionally biased region" description="Low complexity" evidence="1">
    <location>
        <begin position="725"/>
        <end position="735"/>
    </location>
</feature>
<feature type="region of interest" description="Disordered" evidence="1">
    <location>
        <begin position="139"/>
        <end position="160"/>
    </location>
</feature>
<evidence type="ECO:0000313" key="2">
    <source>
        <dbReference type="EMBL" id="KAG0299974.1"/>
    </source>
</evidence>
<feature type="compositionally biased region" description="Polar residues" evidence="1">
    <location>
        <begin position="401"/>
        <end position="420"/>
    </location>
</feature>
<feature type="compositionally biased region" description="Polar residues" evidence="1">
    <location>
        <begin position="749"/>
        <end position="780"/>
    </location>
</feature>
<feature type="compositionally biased region" description="Acidic residues" evidence="1">
    <location>
        <begin position="600"/>
        <end position="609"/>
    </location>
</feature>
<feature type="compositionally biased region" description="Basic residues" evidence="1">
    <location>
        <begin position="148"/>
        <end position="160"/>
    </location>
</feature>
<feature type="compositionally biased region" description="Low complexity" evidence="1">
    <location>
        <begin position="185"/>
        <end position="202"/>
    </location>
</feature>
<feature type="region of interest" description="Disordered" evidence="1">
    <location>
        <begin position="725"/>
        <end position="780"/>
    </location>
</feature>
<feature type="compositionally biased region" description="Gly residues" evidence="1">
    <location>
        <begin position="55"/>
        <end position="64"/>
    </location>
</feature>